<protein>
    <submittedName>
        <fullName evidence="2">Stretch-activated Ca2+-permeable channel component-domain-containing protein</fullName>
    </submittedName>
</protein>
<dbReference type="EMBL" id="JAGPYM010000007">
    <property type="protein sequence ID" value="KAH6892046.1"/>
    <property type="molecule type" value="Genomic_DNA"/>
</dbReference>
<dbReference type="Pfam" id="PF12929">
    <property type="entry name" value="Mid1"/>
    <property type="match status" value="1"/>
</dbReference>
<dbReference type="InterPro" id="IPR024338">
    <property type="entry name" value="MID1/Yam8"/>
</dbReference>
<gene>
    <name evidence="2" type="ORF">B0T10DRAFT_401800</name>
</gene>
<evidence type="ECO:0000313" key="3">
    <source>
        <dbReference type="Proteomes" id="UP000777438"/>
    </source>
</evidence>
<comment type="caution">
    <text evidence="2">The sequence shown here is derived from an EMBL/GenBank/DDBJ whole genome shotgun (WGS) entry which is preliminary data.</text>
</comment>
<organism evidence="2 3">
    <name type="scientific">Thelonectria olida</name>
    <dbReference type="NCBI Taxonomy" id="1576542"/>
    <lineage>
        <taxon>Eukaryota</taxon>
        <taxon>Fungi</taxon>
        <taxon>Dikarya</taxon>
        <taxon>Ascomycota</taxon>
        <taxon>Pezizomycotina</taxon>
        <taxon>Sordariomycetes</taxon>
        <taxon>Hypocreomycetidae</taxon>
        <taxon>Hypocreales</taxon>
        <taxon>Nectriaceae</taxon>
        <taxon>Thelonectria</taxon>
    </lineage>
</organism>
<name>A0A9P8W6S2_9HYPO</name>
<dbReference type="OrthoDB" id="5405745at2759"/>
<dbReference type="AlphaFoldDB" id="A0A9P8W6S2"/>
<proteinExistence type="predicted"/>
<dbReference type="GO" id="GO:0005262">
    <property type="term" value="F:calcium channel activity"/>
    <property type="evidence" value="ECO:0007669"/>
    <property type="project" value="InterPro"/>
</dbReference>
<dbReference type="PANTHER" id="PTHR39142">
    <property type="entry name" value="MID1P"/>
    <property type="match status" value="1"/>
</dbReference>
<dbReference type="PANTHER" id="PTHR39142:SF1">
    <property type="entry name" value="AEL197CP"/>
    <property type="match status" value="1"/>
</dbReference>
<dbReference type="GO" id="GO:0098703">
    <property type="term" value="P:calcium ion import across plasma membrane"/>
    <property type="evidence" value="ECO:0007669"/>
    <property type="project" value="InterPro"/>
</dbReference>
<evidence type="ECO:0000313" key="2">
    <source>
        <dbReference type="EMBL" id="KAH6892046.1"/>
    </source>
</evidence>
<dbReference type="Proteomes" id="UP000777438">
    <property type="component" value="Unassembled WGS sequence"/>
</dbReference>
<evidence type="ECO:0000256" key="1">
    <source>
        <dbReference type="SAM" id="MobiDB-lite"/>
    </source>
</evidence>
<sequence>MQLSPLQSRLAASLGASLFIFALYLILFTPNFASATELPINHVVHVDSSLDESGPLDISYEPDFAAFDRSLIGRAPSGVTPIRNNEFKNFNADPGSIVCYMVEKSTIFSRDTVITRSPADNGDDDESEESNEKTKTKTIYISANTCLQPGLKKKGSDPIPQLRLYVSTSSDVTCPSTAAELAKMKLVEFDHGAVMYSLNTTGNVYFGISAPNITANYTDTYNFEIAMSLDEYYHQYNPGNDTELWWMDSDSNSAVLWSSNLTDSETESQTILRRQQLPYDIFIQNYESDSITGLQYSYCGLKQRAELWGTTDKSAGKGSDMINMGFTTRGLGGFAKQQFYLEGLNSSSYYSGILVQTKNTTNSTSSKHKRATSVGGGGIVFRATNFNTTGGTNCKVVTDLEFCNETQYAVPGNDKKYNNTQLAKVYDDYAKSLYENFEKVIMQIPCQAPSQSRYSLARDCDDCRTAYKRWLCTVVMPRCEDFASNSTTGIYRNVNQAFPNGTFLPRSRRDELGRTPGFNASRNSFIDTTIKPGPYKELLPCEDLCYDVVQSCPAAMSLSCPQPNNPSFNYSYGRRNTKPGGDVTCNYPGEARTQSNLATEIVPSALMLGALPLMIWLGV</sequence>
<reference evidence="2 3" key="1">
    <citation type="journal article" date="2021" name="Nat. Commun.">
        <title>Genetic determinants of endophytism in the Arabidopsis root mycobiome.</title>
        <authorList>
            <person name="Mesny F."/>
            <person name="Miyauchi S."/>
            <person name="Thiergart T."/>
            <person name="Pickel B."/>
            <person name="Atanasova L."/>
            <person name="Karlsson M."/>
            <person name="Huettel B."/>
            <person name="Barry K.W."/>
            <person name="Haridas S."/>
            <person name="Chen C."/>
            <person name="Bauer D."/>
            <person name="Andreopoulos W."/>
            <person name="Pangilinan J."/>
            <person name="LaButti K."/>
            <person name="Riley R."/>
            <person name="Lipzen A."/>
            <person name="Clum A."/>
            <person name="Drula E."/>
            <person name="Henrissat B."/>
            <person name="Kohler A."/>
            <person name="Grigoriev I.V."/>
            <person name="Martin F.M."/>
            <person name="Hacquard S."/>
        </authorList>
    </citation>
    <scope>NUCLEOTIDE SEQUENCE [LARGE SCALE GENOMIC DNA]</scope>
    <source>
        <strain evidence="2 3">MPI-CAGE-CH-0241</strain>
    </source>
</reference>
<keyword evidence="3" id="KW-1185">Reference proteome</keyword>
<feature type="region of interest" description="Disordered" evidence="1">
    <location>
        <begin position="113"/>
        <end position="135"/>
    </location>
</feature>
<accession>A0A9P8W6S2</accession>